<evidence type="ECO:0000313" key="2">
    <source>
        <dbReference type="Proteomes" id="UP001320768"/>
    </source>
</evidence>
<proteinExistence type="predicted"/>
<gene>
    <name evidence="1" type="ORF">MKS91_02345</name>
</gene>
<protein>
    <submittedName>
        <fullName evidence="1">Uncharacterized protein</fullName>
    </submittedName>
</protein>
<sequence length="89" mass="10433">MQTIPFRYFVLNPHHYLMILLLPWKLWPLCLALKLYHPSAVALYQKQNILFYISNDGEMIRIGPIVSQTKLAAFQIITCKLSRFVVVLK</sequence>
<keyword evidence="2" id="KW-1185">Reference proteome</keyword>
<accession>A0ABT1L5D2</accession>
<dbReference type="Proteomes" id="UP001320768">
    <property type="component" value="Unassembled WGS sequence"/>
</dbReference>
<dbReference type="EMBL" id="JAKUDN010000002">
    <property type="protein sequence ID" value="MCP8352126.1"/>
    <property type="molecule type" value="Genomic_DNA"/>
</dbReference>
<organism evidence="1 2">
    <name type="scientific">Candidatus Synchoanobacter obligatus</name>
    <dbReference type="NCBI Taxonomy" id="2919597"/>
    <lineage>
        <taxon>Bacteria</taxon>
        <taxon>Pseudomonadati</taxon>
        <taxon>Pseudomonadota</taxon>
        <taxon>Gammaproteobacteria</taxon>
        <taxon>Candidatus Comchoanobacterales</taxon>
        <taxon>Candidatus Comchoanobacteraceae</taxon>
        <taxon>Candidatus Synchoanobacter</taxon>
    </lineage>
</organism>
<reference evidence="1 2" key="1">
    <citation type="journal article" date="2022" name="Nat. Microbiol.">
        <title>The microbiome of a bacterivorous marine choanoflagellate contains a resource-demanding obligate bacterial associate.</title>
        <authorList>
            <person name="Needham D.M."/>
            <person name="Poirier C."/>
            <person name="Bachy C."/>
            <person name="George E.E."/>
            <person name="Wilken S."/>
            <person name="Yung C.C.M."/>
            <person name="Limardo A.J."/>
            <person name="Morando M."/>
            <person name="Sudek L."/>
            <person name="Malmstrom R.R."/>
            <person name="Keeling P.J."/>
            <person name="Santoro A.E."/>
            <person name="Worden A.Z."/>
        </authorList>
    </citation>
    <scope>NUCLEOTIDE SEQUENCE [LARGE SCALE GENOMIC DNA]</scope>
    <source>
        <strain evidence="1 2">Comchoano-2</strain>
    </source>
</reference>
<evidence type="ECO:0000313" key="1">
    <source>
        <dbReference type="EMBL" id="MCP8352126.1"/>
    </source>
</evidence>
<dbReference type="RefSeq" id="WP_258569235.1">
    <property type="nucleotide sequence ID" value="NZ_JAKUDN010000002.1"/>
</dbReference>
<comment type="caution">
    <text evidence="1">The sequence shown here is derived from an EMBL/GenBank/DDBJ whole genome shotgun (WGS) entry which is preliminary data.</text>
</comment>
<name>A0ABT1L5D2_9GAMM</name>